<evidence type="ECO:0000256" key="2">
    <source>
        <dbReference type="ARBA" id="ARBA00022676"/>
    </source>
</evidence>
<dbReference type="SUPFAM" id="SSF53448">
    <property type="entry name" value="Nucleotide-diphospho-sugar transferases"/>
    <property type="match status" value="1"/>
</dbReference>
<dbReference type="GO" id="GO:0016757">
    <property type="term" value="F:glycosyltransferase activity"/>
    <property type="evidence" value="ECO:0007669"/>
    <property type="project" value="UniProtKB-KW"/>
</dbReference>
<dbReference type="InterPro" id="IPR029044">
    <property type="entry name" value="Nucleotide-diphossugar_trans"/>
</dbReference>
<dbReference type="PANTHER" id="PTHR48090:SF1">
    <property type="entry name" value="PROPHAGE BACTOPRENOL GLUCOSYL TRANSFERASE HOMOLOG"/>
    <property type="match status" value="1"/>
</dbReference>
<dbReference type="RefSeq" id="WP_078686056.1">
    <property type="nucleotide sequence ID" value="NZ_FUYA01000012.1"/>
</dbReference>
<dbReference type="InterPro" id="IPR050256">
    <property type="entry name" value="Glycosyltransferase_2"/>
</dbReference>
<keyword evidence="4 7" id="KW-0812">Transmembrane</keyword>
<dbReference type="Pfam" id="PF00535">
    <property type="entry name" value="Glycos_transf_2"/>
    <property type="match status" value="1"/>
</dbReference>
<keyword evidence="10" id="KW-1185">Reference proteome</keyword>
<evidence type="ECO:0000256" key="1">
    <source>
        <dbReference type="ARBA" id="ARBA00004141"/>
    </source>
</evidence>
<dbReference type="EMBL" id="FUYA01000012">
    <property type="protein sequence ID" value="SKA82344.1"/>
    <property type="molecule type" value="Genomic_DNA"/>
</dbReference>
<keyword evidence="3 9" id="KW-0808">Transferase</keyword>
<evidence type="ECO:0000256" key="5">
    <source>
        <dbReference type="ARBA" id="ARBA00022989"/>
    </source>
</evidence>
<keyword evidence="2" id="KW-0328">Glycosyltransferase</keyword>
<sequence>MSKKLISIVTGCYNEEGNIKELNNRIRKAMSQFPQYDYEIICIDNCSTDGTRAELSKICDNFKNFRAIFNVRNFGHIRSPWHAFLLAKGDAVIAMASDLEDPPELIPQMISKWEEGYTLALAVRTGTEEKGILPIARKAYYWLIKRLSDVDQISGFTGFGLYDKSAMDVFRSLNEPYPYVRGLITEMGWKRAEIPFFKPQRTRGFTKGNFMIYLDTALLGIVNHSRLPLRCATIMGLFVSGGSFFAGLYYMIHKLLAWNSFQAGVAPLIIGLFFLMGLLFLLLGLIGEYIGLIVTHVTKRPLVIEEKRINFNENPH</sequence>
<dbReference type="GO" id="GO:0005886">
    <property type="term" value="C:plasma membrane"/>
    <property type="evidence" value="ECO:0007669"/>
    <property type="project" value="TreeGrafter"/>
</dbReference>
<name>A0A1T4WYF9_9BACT</name>
<dbReference type="STRING" id="1121442.SAMN02745702_02790"/>
<feature type="domain" description="Glycosyltransferase 2-like" evidence="8">
    <location>
        <begin position="7"/>
        <end position="133"/>
    </location>
</feature>
<evidence type="ECO:0000256" key="6">
    <source>
        <dbReference type="ARBA" id="ARBA00023136"/>
    </source>
</evidence>
<feature type="transmembrane region" description="Helical" evidence="7">
    <location>
        <begin position="264"/>
        <end position="290"/>
    </location>
</feature>
<evidence type="ECO:0000256" key="4">
    <source>
        <dbReference type="ARBA" id="ARBA00022692"/>
    </source>
</evidence>
<keyword evidence="6 7" id="KW-0472">Membrane</keyword>
<feature type="transmembrane region" description="Helical" evidence="7">
    <location>
        <begin position="231"/>
        <end position="252"/>
    </location>
</feature>
<protein>
    <submittedName>
        <fullName evidence="9">Glycosyltransferase involved in cell wall bisynthesis</fullName>
    </submittedName>
</protein>
<reference evidence="9 10" key="1">
    <citation type="submission" date="2017-02" db="EMBL/GenBank/DDBJ databases">
        <authorList>
            <person name="Peterson S.W."/>
        </authorList>
    </citation>
    <scope>NUCLEOTIDE SEQUENCE [LARGE SCALE GENOMIC DNA]</scope>
    <source>
        <strain evidence="9 10">DSM 18034</strain>
    </source>
</reference>
<proteinExistence type="predicted"/>
<organism evidence="9 10">
    <name type="scientific">Desulfobaculum bizertense DSM 18034</name>
    <dbReference type="NCBI Taxonomy" id="1121442"/>
    <lineage>
        <taxon>Bacteria</taxon>
        <taxon>Pseudomonadati</taxon>
        <taxon>Thermodesulfobacteriota</taxon>
        <taxon>Desulfovibrionia</taxon>
        <taxon>Desulfovibrionales</taxon>
        <taxon>Desulfovibrionaceae</taxon>
        <taxon>Desulfobaculum</taxon>
    </lineage>
</organism>
<dbReference type="OrthoDB" id="9802649at2"/>
<dbReference type="AlphaFoldDB" id="A0A1T4WYF9"/>
<evidence type="ECO:0000256" key="7">
    <source>
        <dbReference type="SAM" id="Phobius"/>
    </source>
</evidence>
<comment type="subcellular location">
    <subcellularLocation>
        <location evidence="1">Membrane</location>
        <topology evidence="1">Multi-pass membrane protein</topology>
    </subcellularLocation>
</comment>
<evidence type="ECO:0000256" key="3">
    <source>
        <dbReference type="ARBA" id="ARBA00022679"/>
    </source>
</evidence>
<evidence type="ECO:0000313" key="9">
    <source>
        <dbReference type="EMBL" id="SKA82344.1"/>
    </source>
</evidence>
<accession>A0A1T4WYF9</accession>
<dbReference type="Gene3D" id="3.90.550.10">
    <property type="entry name" value="Spore Coat Polysaccharide Biosynthesis Protein SpsA, Chain A"/>
    <property type="match status" value="1"/>
</dbReference>
<gene>
    <name evidence="9" type="ORF">SAMN02745702_02790</name>
</gene>
<dbReference type="CDD" id="cd04187">
    <property type="entry name" value="DPM1_like_bac"/>
    <property type="match status" value="1"/>
</dbReference>
<keyword evidence="5 7" id="KW-1133">Transmembrane helix</keyword>
<dbReference type="Proteomes" id="UP000189733">
    <property type="component" value="Unassembled WGS sequence"/>
</dbReference>
<evidence type="ECO:0000313" key="10">
    <source>
        <dbReference type="Proteomes" id="UP000189733"/>
    </source>
</evidence>
<evidence type="ECO:0000259" key="8">
    <source>
        <dbReference type="Pfam" id="PF00535"/>
    </source>
</evidence>
<dbReference type="PANTHER" id="PTHR48090">
    <property type="entry name" value="UNDECAPRENYL-PHOSPHATE 4-DEOXY-4-FORMAMIDO-L-ARABINOSE TRANSFERASE-RELATED"/>
    <property type="match status" value="1"/>
</dbReference>
<dbReference type="InterPro" id="IPR001173">
    <property type="entry name" value="Glyco_trans_2-like"/>
</dbReference>